<dbReference type="InterPro" id="IPR002048">
    <property type="entry name" value="EF_hand_dom"/>
</dbReference>
<protein>
    <recommendedName>
        <fullName evidence="3">EF-hand domain-containing protein</fullName>
    </recommendedName>
</protein>
<dbReference type="AlphaFoldDB" id="A0A8S9KA39"/>
<evidence type="ECO:0000259" key="3">
    <source>
        <dbReference type="PROSITE" id="PS50222"/>
    </source>
</evidence>
<feature type="domain" description="EF-hand" evidence="3">
    <location>
        <begin position="1"/>
        <end position="28"/>
    </location>
</feature>
<dbReference type="PROSITE" id="PS50222">
    <property type="entry name" value="EF_HAND_2"/>
    <property type="match status" value="2"/>
</dbReference>
<comment type="caution">
    <text evidence="4">The sequence shown here is derived from an EMBL/GenBank/DDBJ whole genome shotgun (WGS) entry which is preliminary data.</text>
</comment>
<name>A0A8S9KA39_BRACR</name>
<dbReference type="PROSITE" id="PS00018">
    <property type="entry name" value="EF_HAND_1"/>
    <property type="match status" value="1"/>
</dbReference>
<dbReference type="InterPro" id="IPR050145">
    <property type="entry name" value="Centrin_CML-like"/>
</dbReference>
<evidence type="ECO:0000256" key="1">
    <source>
        <dbReference type="ARBA" id="ARBA00022737"/>
    </source>
</evidence>
<gene>
    <name evidence="4" type="ORF">F2Q70_00040734</name>
</gene>
<proteinExistence type="predicted"/>
<dbReference type="InterPro" id="IPR018247">
    <property type="entry name" value="EF_Hand_1_Ca_BS"/>
</dbReference>
<dbReference type="SMART" id="SM00054">
    <property type="entry name" value="EFh"/>
    <property type="match status" value="3"/>
</dbReference>
<dbReference type="SUPFAM" id="SSF47473">
    <property type="entry name" value="EF-hand"/>
    <property type="match status" value="1"/>
</dbReference>
<evidence type="ECO:0000256" key="2">
    <source>
        <dbReference type="ARBA" id="ARBA00022837"/>
    </source>
</evidence>
<organism evidence="4">
    <name type="scientific">Brassica cretica</name>
    <name type="common">Mustard</name>
    <dbReference type="NCBI Taxonomy" id="69181"/>
    <lineage>
        <taxon>Eukaryota</taxon>
        <taxon>Viridiplantae</taxon>
        <taxon>Streptophyta</taxon>
        <taxon>Embryophyta</taxon>
        <taxon>Tracheophyta</taxon>
        <taxon>Spermatophyta</taxon>
        <taxon>Magnoliopsida</taxon>
        <taxon>eudicotyledons</taxon>
        <taxon>Gunneridae</taxon>
        <taxon>Pentapetalae</taxon>
        <taxon>rosids</taxon>
        <taxon>malvids</taxon>
        <taxon>Brassicales</taxon>
        <taxon>Brassicaceae</taxon>
        <taxon>Brassiceae</taxon>
        <taxon>Brassica</taxon>
    </lineage>
</organism>
<feature type="domain" description="EF-hand" evidence="3">
    <location>
        <begin position="65"/>
        <end position="100"/>
    </location>
</feature>
<evidence type="ECO:0000313" key="4">
    <source>
        <dbReference type="EMBL" id="KAF2590941.1"/>
    </source>
</evidence>
<accession>A0A8S9KA39</accession>
<reference evidence="4" key="1">
    <citation type="submission" date="2019-12" db="EMBL/GenBank/DDBJ databases">
        <title>Genome sequencing and annotation of Brassica cretica.</title>
        <authorList>
            <person name="Studholme D.J."/>
            <person name="Sarris P.F."/>
        </authorList>
    </citation>
    <scope>NUCLEOTIDE SEQUENCE</scope>
    <source>
        <strain evidence="4">PFS-102/07</strain>
        <tissue evidence="4">Leaf</tissue>
    </source>
</reference>
<dbReference type="Pfam" id="PF13499">
    <property type="entry name" value="EF-hand_7"/>
    <property type="match status" value="2"/>
</dbReference>
<sequence>MFNKMDTDKDGIVTIEELKAGLRNFGTQLAESEVQMLIEAVDTKGKGTLDYGEFVAVSLHLQKVANDEHLRKAFSYFDKDGNGYILPEELCEALKEDGGDDSVDVANDIFQEVDTDKFCAICLISNKFEFTDLQIGWENKLRRVCGNDENRNGLEKGVSSLLEREIQ</sequence>
<dbReference type="Gene3D" id="1.10.238.10">
    <property type="entry name" value="EF-hand"/>
    <property type="match status" value="1"/>
</dbReference>
<dbReference type="GO" id="GO:0005509">
    <property type="term" value="F:calcium ion binding"/>
    <property type="evidence" value="ECO:0007669"/>
    <property type="project" value="InterPro"/>
</dbReference>
<dbReference type="InterPro" id="IPR011992">
    <property type="entry name" value="EF-hand-dom_pair"/>
</dbReference>
<dbReference type="FunFam" id="1.10.238.10:FF:000001">
    <property type="entry name" value="Calmodulin 1"/>
    <property type="match status" value="1"/>
</dbReference>
<dbReference type="PANTHER" id="PTHR23050">
    <property type="entry name" value="CALCIUM BINDING PROTEIN"/>
    <property type="match status" value="1"/>
</dbReference>
<keyword evidence="2" id="KW-0106">Calcium</keyword>
<keyword evidence="1" id="KW-0677">Repeat</keyword>
<dbReference type="EMBL" id="QGKY02000190">
    <property type="protein sequence ID" value="KAF2590941.1"/>
    <property type="molecule type" value="Genomic_DNA"/>
</dbReference>